<dbReference type="InterPro" id="IPR003010">
    <property type="entry name" value="C-N_Hydrolase"/>
</dbReference>
<dbReference type="PANTHER" id="PTHR23088:SF50">
    <property type="entry name" value="HYDROLASE YHCX"/>
    <property type="match status" value="1"/>
</dbReference>
<dbReference type="RefSeq" id="WP_125655583.1">
    <property type="nucleotide sequence ID" value="NZ_AP019308.1"/>
</dbReference>
<dbReference type="KEGG" id="pbk:Back11_18480"/>
<dbReference type="OrthoDB" id="9811121at2"/>
<dbReference type="PANTHER" id="PTHR23088">
    <property type="entry name" value="NITRILASE-RELATED"/>
    <property type="match status" value="1"/>
</dbReference>
<evidence type="ECO:0000313" key="3">
    <source>
        <dbReference type="Proteomes" id="UP000275368"/>
    </source>
</evidence>
<dbReference type="InterPro" id="IPR036526">
    <property type="entry name" value="C-N_Hydrolase_sf"/>
</dbReference>
<proteinExistence type="inferred from homology"/>
<dbReference type="InterPro" id="IPR001110">
    <property type="entry name" value="UPF0012_CS"/>
</dbReference>
<dbReference type="Gene3D" id="3.60.110.10">
    <property type="entry name" value="Carbon-nitrogen hydrolase"/>
    <property type="match status" value="1"/>
</dbReference>
<reference evidence="2 3" key="1">
    <citation type="submission" date="2018-11" db="EMBL/GenBank/DDBJ databases">
        <title>Complete genome sequence of Paenibacillus baekrokdamisoli strain KCTC 33723.</title>
        <authorList>
            <person name="Kang S.W."/>
            <person name="Lee K.C."/>
            <person name="Kim K.K."/>
            <person name="Kim J.S."/>
            <person name="Kim D.S."/>
            <person name="Ko S.H."/>
            <person name="Yang S.H."/>
            <person name="Lee J.S."/>
        </authorList>
    </citation>
    <scope>NUCLEOTIDE SEQUENCE [LARGE SCALE GENOMIC DNA]</scope>
    <source>
        <strain evidence="2 3">KCTC 33723</strain>
    </source>
</reference>
<sequence>MMNKLTIATIQYGLSALHSEEQFWSRLENKIRESVDRGAELIVFPEYLTAHLLSLEPIMTHDEACIYLADRTKAYKHFFERCSREWNVTILGGTHICREGSGFVNKAFIFFPNGRIETQNKLHLTPEERNRWALTEGARLKVIETPWGRIAMLTCYDIEFPELGRLAAVNGVEVILCPSYTDNEFGYNRVRHCAQARAIENQLFVVLAGIVGTLTEERPQVDQGYCQAGVFTPCDFPFTSDGIVQAGEMNEDMIVIAEINLYLLRDNHKHGIVSPFYDRRQAQYEIEVEEAVSRD</sequence>
<dbReference type="AlphaFoldDB" id="A0A3G9J6P0"/>
<name>A0A3G9J6P0_9BACL</name>
<dbReference type="Proteomes" id="UP000275368">
    <property type="component" value="Chromosome"/>
</dbReference>
<dbReference type="SUPFAM" id="SSF56317">
    <property type="entry name" value="Carbon-nitrogen hydrolase"/>
    <property type="match status" value="1"/>
</dbReference>
<dbReference type="EMBL" id="AP019308">
    <property type="protein sequence ID" value="BBH20503.1"/>
    <property type="molecule type" value="Genomic_DNA"/>
</dbReference>
<dbReference type="PROSITE" id="PS50263">
    <property type="entry name" value="CN_HYDROLASE"/>
    <property type="match status" value="1"/>
</dbReference>
<dbReference type="Pfam" id="PF00795">
    <property type="entry name" value="CN_hydrolase"/>
    <property type="match status" value="1"/>
</dbReference>
<evidence type="ECO:0000313" key="2">
    <source>
        <dbReference type="EMBL" id="BBH20503.1"/>
    </source>
</evidence>
<keyword evidence="3" id="KW-1185">Reference proteome</keyword>
<dbReference type="PROSITE" id="PS01227">
    <property type="entry name" value="UPF0012"/>
    <property type="match status" value="1"/>
</dbReference>
<comment type="similarity">
    <text evidence="1">Belongs to the carbon-nitrogen hydrolase superfamily. NIT1/NIT2 family.</text>
</comment>
<gene>
    <name evidence="2" type="ORF">Back11_18480</name>
</gene>
<protein>
    <submittedName>
        <fullName evidence="2">Uncharacterized protein</fullName>
    </submittedName>
</protein>
<accession>A0A3G9J6P0</accession>
<evidence type="ECO:0000256" key="1">
    <source>
        <dbReference type="ARBA" id="ARBA00010613"/>
    </source>
</evidence>
<organism evidence="2 3">
    <name type="scientific">Paenibacillus baekrokdamisoli</name>
    <dbReference type="NCBI Taxonomy" id="1712516"/>
    <lineage>
        <taxon>Bacteria</taxon>
        <taxon>Bacillati</taxon>
        <taxon>Bacillota</taxon>
        <taxon>Bacilli</taxon>
        <taxon>Bacillales</taxon>
        <taxon>Paenibacillaceae</taxon>
        <taxon>Paenibacillus</taxon>
    </lineage>
</organism>
<dbReference type="CDD" id="cd07574">
    <property type="entry name" value="nitrilase_Rim1_like"/>
    <property type="match status" value="1"/>
</dbReference>